<comment type="caution">
    <text evidence="2">The sequence shown here is derived from an EMBL/GenBank/DDBJ whole genome shotgun (WGS) entry which is preliminary data.</text>
</comment>
<gene>
    <name evidence="2" type="ORF">D7V93_03125</name>
</gene>
<dbReference type="SMART" id="SM00974">
    <property type="entry name" value="T5orf172"/>
    <property type="match status" value="1"/>
</dbReference>
<keyword evidence="3" id="KW-1185">Reference proteome</keyword>
<dbReference type="AlphaFoldDB" id="A0A3A8QKD9"/>
<accession>A0A3A8QKD9</accession>
<evidence type="ECO:0000313" key="2">
    <source>
        <dbReference type="EMBL" id="RKH67390.1"/>
    </source>
</evidence>
<evidence type="ECO:0000313" key="3">
    <source>
        <dbReference type="Proteomes" id="UP000272888"/>
    </source>
</evidence>
<dbReference type="EMBL" id="RAWB01000017">
    <property type="protein sequence ID" value="RKH67390.1"/>
    <property type="molecule type" value="Genomic_DNA"/>
</dbReference>
<feature type="domain" description="Bacteriophage T5 Orf172 DNA-binding" evidence="1">
    <location>
        <begin position="12"/>
        <end position="91"/>
    </location>
</feature>
<name>A0A3A8QKD9_9BACT</name>
<dbReference type="Pfam" id="PF10544">
    <property type="entry name" value="T5orf172"/>
    <property type="match status" value="1"/>
</dbReference>
<dbReference type="Proteomes" id="UP000272888">
    <property type="component" value="Unassembled WGS sequence"/>
</dbReference>
<organism evidence="2 3">
    <name type="scientific">Corallococcus llansteffanensis</name>
    <dbReference type="NCBI Taxonomy" id="2316731"/>
    <lineage>
        <taxon>Bacteria</taxon>
        <taxon>Pseudomonadati</taxon>
        <taxon>Myxococcota</taxon>
        <taxon>Myxococcia</taxon>
        <taxon>Myxococcales</taxon>
        <taxon>Cystobacterineae</taxon>
        <taxon>Myxococcaceae</taxon>
        <taxon>Corallococcus</taxon>
    </lineage>
</organism>
<reference evidence="3" key="1">
    <citation type="submission" date="2018-09" db="EMBL/GenBank/DDBJ databases">
        <authorList>
            <person name="Livingstone P.G."/>
            <person name="Whitworth D.E."/>
        </authorList>
    </citation>
    <scope>NUCLEOTIDE SEQUENCE [LARGE SCALE GENOMIC DNA]</scope>
    <source>
        <strain evidence="3">CA051B</strain>
    </source>
</reference>
<proteinExistence type="predicted"/>
<dbReference type="InterPro" id="IPR018306">
    <property type="entry name" value="Phage_T5_Orf172_DNA-bd"/>
</dbReference>
<sequence length="224" mass="26171">MSAGYVYILINSSMNGLIKIGRTLRDSRSRARELYTTGVPTSFEVAFEVFSERHEELELAIHARLADFRINSSREFFRYPLNDAIKILQQLHSPGSQPDLTYSAESIFHRLKEKYPGCLRSEISDVRIVQTNERVWLEITEEEERAGYLKDQTIKRADLAFISDDIYDKPMFKKDDNVSENARKFVEEFDSYSIACTTSLFNDETFYRVREEHHSKQGDKSREN</sequence>
<evidence type="ECO:0000259" key="1">
    <source>
        <dbReference type="SMART" id="SM00974"/>
    </source>
</evidence>
<protein>
    <submittedName>
        <fullName evidence="2">GIY-YIG nuclease family protein</fullName>
    </submittedName>
</protein>